<protein>
    <recommendedName>
        <fullName evidence="2">PH domain-containing protein</fullName>
    </recommendedName>
</protein>
<feature type="compositionally biased region" description="Basic residues" evidence="1">
    <location>
        <begin position="948"/>
        <end position="957"/>
    </location>
</feature>
<dbReference type="OrthoDB" id="5865767at2759"/>
<dbReference type="InterPro" id="IPR001849">
    <property type="entry name" value="PH_domain"/>
</dbReference>
<evidence type="ECO:0000256" key="1">
    <source>
        <dbReference type="SAM" id="MobiDB-lite"/>
    </source>
</evidence>
<feature type="compositionally biased region" description="Acidic residues" evidence="1">
    <location>
        <begin position="559"/>
        <end position="568"/>
    </location>
</feature>
<feature type="region of interest" description="Disordered" evidence="1">
    <location>
        <begin position="811"/>
        <end position="860"/>
    </location>
</feature>
<feature type="compositionally biased region" description="Low complexity" evidence="1">
    <location>
        <begin position="537"/>
        <end position="552"/>
    </location>
</feature>
<dbReference type="VEuPathDB" id="FungiDB:A1Q1_06158"/>
<dbReference type="Proteomes" id="UP000002748">
    <property type="component" value="Unassembled WGS sequence"/>
</dbReference>
<proteinExistence type="predicted"/>
<dbReference type="SMART" id="SM00233">
    <property type="entry name" value="PH"/>
    <property type="match status" value="1"/>
</dbReference>
<dbReference type="KEGG" id="tasa:A1Q1_06158"/>
<evidence type="ECO:0000313" key="3">
    <source>
        <dbReference type="EMBL" id="EJT45395.1"/>
    </source>
</evidence>
<feature type="compositionally biased region" description="Acidic residues" evidence="1">
    <location>
        <begin position="419"/>
        <end position="437"/>
    </location>
</feature>
<dbReference type="PANTHER" id="PTHR37283">
    <property type="entry name" value="PH DOMAIN-CONTAINING PROTEIN YHR131C"/>
    <property type="match status" value="1"/>
</dbReference>
<dbReference type="PANTHER" id="PTHR37283:SF1">
    <property type="entry name" value="PH DOMAIN-CONTAINING PROTEIN YHR131C"/>
    <property type="match status" value="1"/>
</dbReference>
<feature type="region of interest" description="Disordered" evidence="1">
    <location>
        <begin position="773"/>
        <end position="795"/>
    </location>
</feature>
<dbReference type="HOGENOM" id="CLU_295289_0_0_1"/>
<evidence type="ECO:0000313" key="4">
    <source>
        <dbReference type="Proteomes" id="UP000002748"/>
    </source>
</evidence>
<feature type="compositionally biased region" description="Polar residues" evidence="1">
    <location>
        <begin position="482"/>
        <end position="501"/>
    </location>
</feature>
<dbReference type="GeneID" id="25989670"/>
<feature type="compositionally biased region" description="Low complexity" evidence="1">
    <location>
        <begin position="108"/>
        <end position="126"/>
    </location>
</feature>
<feature type="region of interest" description="Disordered" evidence="1">
    <location>
        <begin position="944"/>
        <end position="1025"/>
    </location>
</feature>
<dbReference type="RefSeq" id="XP_014176842.1">
    <property type="nucleotide sequence ID" value="XM_014321367.1"/>
</dbReference>
<feature type="region of interest" description="Disordered" evidence="1">
    <location>
        <begin position="617"/>
        <end position="662"/>
    </location>
</feature>
<feature type="compositionally biased region" description="Polar residues" evidence="1">
    <location>
        <begin position="579"/>
        <end position="590"/>
    </location>
</feature>
<name>J4U5T4_TRIAS</name>
<feature type="compositionally biased region" description="Low complexity" evidence="1">
    <location>
        <begin position="375"/>
        <end position="394"/>
    </location>
</feature>
<dbReference type="EMBL" id="ALBS01000327">
    <property type="protein sequence ID" value="EJT45395.1"/>
    <property type="molecule type" value="Genomic_DNA"/>
</dbReference>
<accession>J4U5T4</accession>
<feature type="compositionally biased region" description="Polar residues" evidence="1">
    <location>
        <begin position="185"/>
        <end position="203"/>
    </location>
</feature>
<feature type="compositionally biased region" description="Low complexity" evidence="1">
    <location>
        <begin position="591"/>
        <end position="602"/>
    </location>
</feature>
<feature type="compositionally biased region" description="Basic and acidic residues" evidence="1">
    <location>
        <begin position="991"/>
        <end position="1011"/>
    </location>
</feature>
<feature type="compositionally biased region" description="Low complexity" evidence="1">
    <location>
        <begin position="460"/>
        <end position="475"/>
    </location>
</feature>
<dbReference type="SUPFAM" id="SSF50729">
    <property type="entry name" value="PH domain-like"/>
    <property type="match status" value="1"/>
</dbReference>
<reference evidence="3 4" key="1">
    <citation type="journal article" date="2012" name="Eukaryot. Cell">
        <title>Draft genome sequence of CBS 2479, the standard type strain of Trichosporon asahii.</title>
        <authorList>
            <person name="Yang R.Y."/>
            <person name="Li H.T."/>
            <person name="Zhu H."/>
            <person name="Zhou G.P."/>
            <person name="Wang M."/>
            <person name="Wang L."/>
        </authorList>
    </citation>
    <scope>NUCLEOTIDE SEQUENCE [LARGE SCALE GENOMIC DNA]</scope>
    <source>
        <strain evidence="4">ATCC 90039 / CBS 2479 / JCM 2466 / KCTC 7840 / NCYC 2677 / UAMH 7654</strain>
    </source>
</reference>
<dbReference type="AlphaFoldDB" id="J4U5T4"/>
<feature type="region of interest" description="Disordered" evidence="1">
    <location>
        <begin position="91"/>
        <end position="230"/>
    </location>
</feature>
<feature type="compositionally biased region" description="Polar residues" evidence="1">
    <location>
        <begin position="441"/>
        <end position="450"/>
    </location>
</feature>
<feature type="domain" description="PH" evidence="2">
    <location>
        <begin position="696"/>
        <end position="932"/>
    </location>
</feature>
<comment type="caution">
    <text evidence="3">The sequence shown here is derived from an EMBL/GenBank/DDBJ whole genome shotgun (WGS) entry which is preliminary data.</text>
</comment>
<organism evidence="3 4">
    <name type="scientific">Trichosporon asahii var. asahii (strain ATCC 90039 / CBS 2479 / JCM 2466 / KCTC 7840 / NBRC 103889/ NCYC 2677 / UAMH 7654)</name>
    <name type="common">Yeast</name>
    <dbReference type="NCBI Taxonomy" id="1186058"/>
    <lineage>
        <taxon>Eukaryota</taxon>
        <taxon>Fungi</taxon>
        <taxon>Dikarya</taxon>
        <taxon>Basidiomycota</taxon>
        <taxon>Agaricomycotina</taxon>
        <taxon>Tremellomycetes</taxon>
        <taxon>Trichosporonales</taxon>
        <taxon>Trichosporonaceae</taxon>
        <taxon>Trichosporon</taxon>
    </lineage>
</organism>
<dbReference type="PROSITE" id="PS50003">
    <property type="entry name" value="PH_DOMAIN"/>
    <property type="match status" value="1"/>
</dbReference>
<feature type="region of interest" description="Disordered" evidence="1">
    <location>
        <begin position="277"/>
        <end position="603"/>
    </location>
</feature>
<dbReference type="InterPro" id="IPR011993">
    <property type="entry name" value="PH-like_dom_sf"/>
</dbReference>
<dbReference type="Gene3D" id="2.30.29.30">
    <property type="entry name" value="Pleckstrin-homology domain (PH domain)/Phosphotyrosine-binding domain (PTB)"/>
    <property type="match status" value="2"/>
</dbReference>
<gene>
    <name evidence="3" type="ORF">A1Q1_06158</name>
</gene>
<evidence type="ECO:0000259" key="2">
    <source>
        <dbReference type="PROSITE" id="PS50003"/>
    </source>
</evidence>
<feature type="compositionally biased region" description="Low complexity" evidence="1">
    <location>
        <begin position="311"/>
        <end position="327"/>
    </location>
</feature>
<feature type="compositionally biased region" description="Polar residues" evidence="1">
    <location>
        <begin position="215"/>
        <end position="227"/>
    </location>
</feature>
<sequence length="1025" mass="109296">MPLFKHQQRDSRAEPAPVAKLRNLLEPNRLFNRRSIADLSDARSRSSSPHSLRAADESVVQRVKIPINGDVPAHSPPHVNEVNGLDLNALDLTLKPTPPTPEDARSISPPADASTPSTTAGSTAASNLAGPNHLTSPRSPTDAADADAAVPSQDRPVQNGVPAPAHGTEDSARSFGALQFDPSDRSTMPEASSSAVRSGTTPSAFPVPAKDDHSNITQPSQPPTSGRPTRIEIHEDAPRASMDTAGFATPQSISPTSSGIPDVFMTPRRSMEQQTFSAIDEPHGPNGELPPAPTGELRRPSLTSGERQRRISAMSSGSISPVSSPRRMSAVLHSPPMPQPIANLPTLGGSSRQGPPTPSWGALALEGGPKSPQVQSPSTSGGFPFFSSGSQPTSRNNSKDLSDAEPVMFRMPSHHAEDLVDGGEAEDDDDDLTDSEEGGSTPTTQPTLAHTQPRGRGSLPSPVAEESSASVSAVSTPGASEWQLNQPRRQNPPSNWVSFPTSPAARTPRANSYFDSQPLGAVGPRQTIAESPEVDDTPSTLSNETTETTSGSQDSHETEAEEGDEDYEGSVADSVGESGATSTQSEAIQTPPSSSVLRRPSLYTQTSQSMFNLTPARTLEPLPPLAPLGENAIPDWAQPPPTPATHHPQLKRRLSAGDADPPPPMYEPLASFGAPGPACRPRDEEGREKLPGYWCGVHIEGTLARKMEFVQPGVQAKDRGWKKFYFVLHGTALFVYKFDPTKVPLRQGEPYLTCSSAEAERYLHVHLAPEQRARTPVQATPIQTPPPQNNGRRNTVGLEGAIGTIAHAVHSRRSTISSASGPPSRARTIGPGSEGPDAKNPDLFNKPGPRRPSVNDVASSTASAPIASHLPFAHNGLLHVYSLTGAESGLAADYKKRLHCVRVRAEGQQFMLQTDTARQCVQWIEAFQAATNVAMDLDVRPMPIQHTLPRRRRRARRAPANADPNAPPSTDNANDASFADTPEGNIAAVEAAERAQRERDRNATERERMLEEDQANAGQPHGGLL</sequence>
<feature type="compositionally biased region" description="Low complexity" evidence="1">
    <location>
        <begin position="958"/>
        <end position="976"/>
    </location>
</feature>